<dbReference type="PROSITE" id="PS00018">
    <property type="entry name" value="EF_HAND_1"/>
    <property type="match status" value="1"/>
</dbReference>
<accession>A0A397SYB5</accession>
<keyword evidence="2" id="KW-1185">Reference proteome</keyword>
<comment type="caution">
    <text evidence="1">The sequence shown here is derived from an EMBL/GenBank/DDBJ whole genome shotgun (WGS) entry which is preliminary data.</text>
</comment>
<evidence type="ECO:0000313" key="1">
    <source>
        <dbReference type="EMBL" id="RIA88975.1"/>
    </source>
</evidence>
<dbReference type="EMBL" id="QKYT01000238">
    <property type="protein sequence ID" value="RIA88975.1"/>
    <property type="molecule type" value="Genomic_DNA"/>
</dbReference>
<name>A0A397SYB5_9GLOM</name>
<reference evidence="1 2" key="1">
    <citation type="submission" date="2018-06" db="EMBL/GenBank/DDBJ databases">
        <title>Comparative genomics reveals the genomic features of Rhizophagus irregularis, R. cerebriforme, R. diaphanum and Gigaspora rosea, and their symbiotic lifestyle signature.</title>
        <authorList>
            <person name="Morin E."/>
            <person name="San Clemente H."/>
            <person name="Chen E.C.H."/>
            <person name="De La Providencia I."/>
            <person name="Hainaut M."/>
            <person name="Kuo A."/>
            <person name="Kohler A."/>
            <person name="Murat C."/>
            <person name="Tang N."/>
            <person name="Roy S."/>
            <person name="Loubradou J."/>
            <person name="Henrissat B."/>
            <person name="Grigoriev I.V."/>
            <person name="Corradi N."/>
            <person name="Roux C."/>
            <person name="Martin F.M."/>
        </authorList>
    </citation>
    <scope>NUCLEOTIDE SEQUENCE [LARGE SCALE GENOMIC DNA]</scope>
    <source>
        <strain evidence="1 2">DAOM 227022</strain>
    </source>
</reference>
<dbReference type="AlphaFoldDB" id="A0A397SYB5"/>
<sequence length="146" mass="16749">MTSNKYLIVKIAYSQISTPNLPLKQLEYIQESITQFKYSLDLSNNFNFSLYSTCHSAFQRKKSTGNIATTSNSSNNVKNDKSNDDSIDLNEFDNKYKCEISENFETDQIISFNLIVKLSNGFLLPSKWLEIEEISDSEESENESIK</sequence>
<dbReference type="Proteomes" id="UP000265703">
    <property type="component" value="Unassembled WGS sequence"/>
</dbReference>
<evidence type="ECO:0000313" key="2">
    <source>
        <dbReference type="Proteomes" id="UP000265703"/>
    </source>
</evidence>
<protein>
    <submittedName>
        <fullName evidence="1">Uncharacterized protein</fullName>
    </submittedName>
</protein>
<organism evidence="1 2">
    <name type="scientific">Glomus cerebriforme</name>
    <dbReference type="NCBI Taxonomy" id="658196"/>
    <lineage>
        <taxon>Eukaryota</taxon>
        <taxon>Fungi</taxon>
        <taxon>Fungi incertae sedis</taxon>
        <taxon>Mucoromycota</taxon>
        <taxon>Glomeromycotina</taxon>
        <taxon>Glomeromycetes</taxon>
        <taxon>Glomerales</taxon>
        <taxon>Glomeraceae</taxon>
        <taxon>Glomus</taxon>
    </lineage>
</organism>
<gene>
    <name evidence="1" type="ORF">C1645_825539</name>
</gene>
<dbReference type="InterPro" id="IPR018247">
    <property type="entry name" value="EF_Hand_1_Ca_BS"/>
</dbReference>
<proteinExistence type="predicted"/>